<keyword evidence="15" id="KW-1185">Reference proteome</keyword>
<feature type="binding site" evidence="12">
    <location>
        <position position="106"/>
    </location>
    <ligand>
        <name>Zn(2+)</name>
        <dbReference type="ChEBI" id="CHEBI:29105"/>
    </ligand>
</feature>
<dbReference type="SUPFAM" id="SSF46785">
    <property type="entry name" value="Winged helix' DNA-binding domain"/>
    <property type="match status" value="1"/>
</dbReference>
<dbReference type="Gene3D" id="3.30.1490.190">
    <property type="match status" value="1"/>
</dbReference>
<evidence type="ECO:0000256" key="4">
    <source>
        <dbReference type="ARBA" id="ARBA00020910"/>
    </source>
</evidence>
<dbReference type="GO" id="GO:1900376">
    <property type="term" value="P:regulation of secondary metabolite biosynthetic process"/>
    <property type="evidence" value="ECO:0007669"/>
    <property type="project" value="TreeGrafter"/>
</dbReference>
<keyword evidence="10" id="KW-0238">DNA-binding</keyword>
<comment type="subunit">
    <text evidence="3">Homodimer.</text>
</comment>
<evidence type="ECO:0000256" key="7">
    <source>
        <dbReference type="ARBA" id="ARBA00022723"/>
    </source>
</evidence>
<protein>
    <recommendedName>
        <fullName evidence="4">Ferric uptake regulation protein</fullName>
    </recommendedName>
</protein>
<dbReference type="Proteomes" id="UP000676194">
    <property type="component" value="Chromosome"/>
</dbReference>
<reference evidence="14" key="1">
    <citation type="submission" date="2021-05" db="EMBL/GenBank/DDBJ databases">
        <title>Complete genome sequence of the cellulolytic planctomycete Telmatocola sphagniphila SP2T and characterization of the first cellulase from planctomycetes.</title>
        <authorList>
            <person name="Rakitin A.L."/>
            <person name="Beletsky A.V."/>
            <person name="Naumoff D.G."/>
            <person name="Kulichevskaya I.S."/>
            <person name="Mardanov A.V."/>
            <person name="Ravin N.V."/>
            <person name="Dedysh S.N."/>
        </authorList>
    </citation>
    <scope>NUCLEOTIDE SEQUENCE</scope>
    <source>
        <strain evidence="14">SP2T</strain>
    </source>
</reference>
<dbReference type="GO" id="GO:0005829">
    <property type="term" value="C:cytosol"/>
    <property type="evidence" value="ECO:0007669"/>
    <property type="project" value="TreeGrafter"/>
</dbReference>
<keyword evidence="13" id="KW-0408">Iron</keyword>
<dbReference type="Gene3D" id="1.10.10.10">
    <property type="entry name" value="Winged helix-like DNA-binding domain superfamily/Winged helix DNA-binding domain"/>
    <property type="match status" value="1"/>
</dbReference>
<evidence type="ECO:0000256" key="13">
    <source>
        <dbReference type="PIRSR" id="PIRSR602481-2"/>
    </source>
</evidence>
<dbReference type="GO" id="GO:0008270">
    <property type="term" value="F:zinc ion binding"/>
    <property type="evidence" value="ECO:0007669"/>
    <property type="project" value="TreeGrafter"/>
</dbReference>
<dbReference type="KEGG" id="tsph:KIH39_11605"/>
<feature type="binding site" evidence="12">
    <location>
        <position position="109"/>
    </location>
    <ligand>
        <name>Zn(2+)</name>
        <dbReference type="ChEBI" id="CHEBI:29105"/>
    </ligand>
</feature>
<dbReference type="PANTHER" id="PTHR33202">
    <property type="entry name" value="ZINC UPTAKE REGULATION PROTEIN"/>
    <property type="match status" value="1"/>
</dbReference>
<evidence type="ECO:0000256" key="1">
    <source>
        <dbReference type="ARBA" id="ARBA00004496"/>
    </source>
</evidence>
<dbReference type="InterPro" id="IPR036388">
    <property type="entry name" value="WH-like_DNA-bd_sf"/>
</dbReference>
<dbReference type="InterPro" id="IPR002481">
    <property type="entry name" value="FUR"/>
</dbReference>
<proteinExistence type="inferred from homology"/>
<dbReference type="PANTHER" id="PTHR33202:SF2">
    <property type="entry name" value="FERRIC UPTAKE REGULATION PROTEIN"/>
    <property type="match status" value="1"/>
</dbReference>
<dbReference type="GO" id="GO:0003700">
    <property type="term" value="F:DNA-binding transcription factor activity"/>
    <property type="evidence" value="ECO:0007669"/>
    <property type="project" value="InterPro"/>
</dbReference>
<dbReference type="InterPro" id="IPR043135">
    <property type="entry name" value="Fur_C"/>
</dbReference>
<evidence type="ECO:0000313" key="15">
    <source>
        <dbReference type="Proteomes" id="UP000676194"/>
    </source>
</evidence>
<evidence type="ECO:0000256" key="2">
    <source>
        <dbReference type="ARBA" id="ARBA00007957"/>
    </source>
</evidence>
<dbReference type="GO" id="GO:0000976">
    <property type="term" value="F:transcription cis-regulatory region binding"/>
    <property type="evidence" value="ECO:0007669"/>
    <property type="project" value="TreeGrafter"/>
</dbReference>
<dbReference type="InterPro" id="IPR036390">
    <property type="entry name" value="WH_DNA-bd_sf"/>
</dbReference>
<feature type="binding site" evidence="13">
    <location>
        <position position="102"/>
    </location>
    <ligand>
        <name>Fe cation</name>
        <dbReference type="ChEBI" id="CHEBI:24875"/>
    </ligand>
</feature>
<comment type="cofactor">
    <cofactor evidence="13">
        <name>Mn(2+)</name>
        <dbReference type="ChEBI" id="CHEBI:29035"/>
    </cofactor>
    <cofactor evidence="13">
        <name>Fe(2+)</name>
        <dbReference type="ChEBI" id="CHEBI:29033"/>
    </cofactor>
    <text evidence="13">Binds 1 Mn(2+) or Fe(2+) ion per subunit.</text>
</comment>
<keyword evidence="8 12" id="KW-0862">Zinc</keyword>
<feature type="binding site" evidence="13">
    <location>
        <position position="138"/>
    </location>
    <ligand>
        <name>Fe cation</name>
        <dbReference type="ChEBI" id="CHEBI:24875"/>
    </ligand>
</feature>
<feature type="binding site" evidence="12">
    <location>
        <position position="149"/>
    </location>
    <ligand>
        <name>Zn(2+)</name>
        <dbReference type="ChEBI" id="CHEBI:29105"/>
    </ligand>
</feature>
<dbReference type="CDD" id="cd07153">
    <property type="entry name" value="Fur_like"/>
    <property type="match status" value="1"/>
</dbReference>
<feature type="binding site" evidence="13">
    <location>
        <position position="121"/>
    </location>
    <ligand>
        <name>Fe cation</name>
        <dbReference type="ChEBI" id="CHEBI:24875"/>
    </ligand>
</feature>
<dbReference type="RefSeq" id="WP_213499581.1">
    <property type="nucleotide sequence ID" value="NZ_CP074694.1"/>
</dbReference>
<feature type="binding site" evidence="12">
    <location>
        <position position="146"/>
    </location>
    <ligand>
        <name>Zn(2+)</name>
        <dbReference type="ChEBI" id="CHEBI:29105"/>
    </ligand>
</feature>
<evidence type="ECO:0000256" key="9">
    <source>
        <dbReference type="ARBA" id="ARBA00023015"/>
    </source>
</evidence>
<comment type="cofactor">
    <cofactor evidence="12">
        <name>Zn(2+)</name>
        <dbReference type="ChEBI" id="CHEBI:29105"/>
    </cofactor>
    <text evidence="12">Binds 1 zinc ion per subunit.</text>
</comment>
<organism evidence="14 15">
    <name type="scientific">Telmatocola sphagniphila</name>
    <dbReference type="NCBI Taxonomy" id="1123043"/>
    <lineage>
        <taxon>Bacteria</taxon>
        <taxon>Pseudomonadati</taxon>
        <taxon>Planctomycetota</taxon>
        <taxon>Planctomycetia</taxon>
        <taxon>Gemmatales</taxon>
        <taxon>Gemmataceae</taxon>
    </lineage>
</organism>
<keyword evidence="6" id="KW-0678">Repressor</keyword>
<keyword evidence="5" id="KW-0963">Cytoplasm</keyword>
<evidence type="ECO:0000256" key="10">
    <source>
        <dbReference type="ARBA" id="ARBA00023125"/>
    </source>
</evidence>
<dbReference type="Pfam" id="PF01475">
    <property type="entry name" value="FUR"/>
    <property type="match status" value="1"/>
</dbReference>
<keyword evidence="9" id="KW-0805">Transcription regulation</keyword>
<evidence type="ECO:0000256" key="3">
    <source>
        <dbReference type="ARBA" id="ARBA00011738"/>
    </source>
</evidence>
<comment type="subcellular location">
    <subcellularLocation>
        <location evidence="1">Cytoplasm</location>
    </subcellularLocation>
</comment>
<evidence type="ECO:0000256" key="8">
    <source>
        <dbReference type="ARBA" id="ARBA00022833"/>
    </source>
</evidence>
<accession>A0A8E6EV55</accession>
<evidence type="ECO:0000256" key="6">
    <source>
        <dbReference type="ARBA" id="ARBA00022491"/>
    </source>
</evidence>
<keyword evidence="7 12" id="KW-0479">Metal-binding</keyword>
<sequence length="162" mass="18652">MPLPSVSVSQTPEEKFREFLTSRAKAQRYTDQQRDLVRFIFEKHNHFDAEQLVDDLKAGGLKISRATIYRTLTKLVEAGMLRRLEVGLRTYYEHDYGYPQHDHLVCESCNKIIEFQNPQLEAVVAAVCAAESFQHASHSLLIRGTCLECNKARSNKRKLDLI</sequence>
<dbReference type="GO" id="GO:0045892">
    <property type="term" value="P:negative regulation of DNA-templated transcription"/>
    <property type="evidence" value="ECO:0007669"/>
    <property type="project" value="TreeGrafter"/>
</dbReference>
<evidence type="ECO:0000313" key="14">
    <source>
        <dbReference type="EMBL" id="QVL34519.1"/>
    </source>
</evidence>
<evidence type="ECO:0000256" key="12">
    <source>
        <dbReference type="PIRSR" id="PIRSR602481-1"/>
    </source>
</evidence>
<dbReference type="EMBL" id="CP074694">
    <property type="protein sequence ID" value="QVL34519.1"/>
    <property type="molecule type" value="Genomic_DNA"/>
</dbReference>
<evidence type="ECO:0000256" key="5">
    <source>
        <dbReference type="ARBA" id="ARBA00022490"/>
    </source>
</evidence>
<dbReference type="AlphaFoldDB" id="A0A8E6EV55"/>
<gene>
    <name evidence="14" type="ORF">KIH39_11605</name>
</gene>
<keyword evidence="11" id="KW-0804">Transcription</keyword>
<evidence type="ECO:0000256" key="11">
    <source>
        <dbReference type="ARBA" id="ARBA00023163"/>
    </source>
</evidence>
<name>A0A8E6EV55_9BACT</name>
<comment type="similarity">
    <text evidence="2">Belongs to the Fur family.</text>
</comment>